<protein>
    <submittedName>
        <fullName evidence="2">Uncharacterized protein</fullName>
    </submittedName>
</protein>
<sequence length="199" mass="21689">MASLLRQMQARVLLLMWGLLPRLMVGVSSLAVCGVLMGGPGFEARRCRCSRKCTENTRPARVPQDCYLRPLFSFPASPSRLAFCETVIQLQESEGAASGAKGLLEAILACHGEVLLWIMKILSALTLLLALLSSAGGQGHPPRWLHAVPRLALSAGDFVTQREDRSRCFPTAASRQCFLNRKWTPASADARTRCAVHTA</sequence>
<feature type="transmembrane region" description="Helical" evidence="1">
    <location>
        <begin position="12"/>
        <end position="37"/>
    </location>
</feature>
<proteinExistence type="predicted"/>
<dbReference type="Proteomes" id="UP000028990">
    <property type="component" value="Unassembled WGS sequence"/>
</dbReference>
<dbReference type="AlphaFoldDB" id="A0A091CUP4"/>
<keyword evidence="1" id="KW-0812">Transmembrane</keyword>
<dbReference type="EMBL" id="KN124379">
    <property type="protein sequence ID" value="KFO21405.1"/>
    <property type="molecule type" value="Genomic_DNA"/>
</dbReference>
<evidence type="ECO:0000256" key="1">
    <source>
        <dbReference type="SAM" id="Phobius"/>
    </source>
</evidence>
<organism evidence="2 3">
    <name type="scientific">Fukomys damarensis</name>
    <name type="common">Damaraland mole rat</name>
    <name type="synonym">Cryptomys damarensis</name>
    <dbReference type="NCBI Taxonomy" id="885580"/>
    <lineage>
        <taxon>Eukaryota</taxon>
        <taxon>Metazoa</taxon>
        <taxon>Chordata</taxon>
        <taxon>Craniata</taxon>
        <taxon>Vertebrata</taxon>
        <taxon>Euteleostomi</taxon>
        <taxon>Mammalia</taxon>
        <taxon>Eutheria</taxon>
        <taxon>Euarchontoglires</taxon>
        <taxon>Glires</taxon>
        <taxon>Rodentia</taxon>
        <taxon>Hystricomorpha</taxon>
        <taxon>Bathyergidae</taxon>
        <taxon>Fukomys</taxon>
    </lineage>
</organism>
<accession>A0A091CUP4</accession>
<evidence type="ECO:0000313" key="2">
    <source>
        <dbReference type="EMBL" id="KFO21405.1"/>
    </source>
</evidence>
<reference evidence="2 3" key="1">
    <citation type="submission" date="2013-11" db="EMBL/GenBank/DDBJ databases">
        <title>The Damaraland mole rat (Fukomys damarensis) genome and evolution of African mole rats.</title>
        <authorList>
            <person name="Gladyshev V.N."/>
            <person name="Fang X."/>
        </authorList>
    </citation>
    <scope>NUCLEOTIDE SEQUENCE [LARGE SCALE GENOMIC DNA]</scope>
    <source>
        <tissue evidence="2">Liver</tissue>
    </source>
</reference>
<name>A0A091CUP4_FUKDA</name>
<gene>
    <name evidence="2" type="ORF">H920_17199</name>
</gene>
<feature type="transmembrane region" description="Helical" evidence="1">
    <location>
        <begin position="114"/>
        <end position="133"/>
    </location>
</feature>
<keyword evidence="3" id="KW-1185">Reference proteome</keyword>
<keyword evidence="1" id="KW-0472">Membrane</keyword>
<evidence type="ECO:0000313" key="3">
    <source>
        <dbReference type="Proteomes" id="UP000028990"/>
    </source>
</evidence>
<keyword evidence="1" id="KW-1133">Transmembrane helix</keyword>